<keyword evidence="6" id="KW-1185">Reference proteome</keyword>
<dbReference type="Pfam" id="PF11835">
    <property type="entry name" value="RRM_8"/>
    <property type="match status" value="1"/>
</dbReference>
<reference evidence="6" key="1">
    <citation type="submission" date="2014-03" db="EMBL/GenBank/DDBJ databases">
        <authorList>
            <person name="Aksoy S."/>
            <person name="Warren W."/>
            <person name="Wilson R.K."/>
        </authorList>
    </citation>
    <scope>NUCLEOTIDE SEQUENCE [LARGE SCALE GENOMIC DNA]</scope>
    <source>
        <strain evidence="6">IAEA</strain>
    </source>
</reference>
<keyword evidence="1" id="KW-0677">Repeat</keyword>
<dbReference type="GO" id="GO:0003723">
    <property type="term" value="F:RNA binding"/>
    <property type="evidence" value="ECO:0007669"/>
    <property type="project" value="UniProtKB-UniRule"/>
</dbReference>
<dbReference type="InterPro" id="IPR000504">
    <property type="entry name" value="RRM_dom"/>
</dbReference>
<dbReference type="Proteomes" id="UP000092445">
    <property type="component" value="Unassembled WGS sequence"/>
</dbReference>
<dbReference type="InterPro" id="IPR035979">
    <property type="entry name" value="RBD_domain_sf"/>
</dbReference>
<protein>
    <recommendedName>
        <fullName evidence="4">RRM domain-containing protein</fullName>
    </recommendedName>
</protein>
<organism evidence="5 6">
    <name type="scientific">Glossina pallidipes</name>
    <name type="common">Tsetse fly</name>
    <dbReference type="NCBI Taxonomy" id="7398"/>
    <lineage>
        <taxon>Eukaryota</taxon>
        <taxon>Metazoa</taxon>
        <taxon>Ecdysozoa</taxon>
        <taxon>Arthropoda</taxon>
        <taxon>Hexapoda</taxon>
        <taxon>Insecta</taxon>
        <taxon>Pterygota</taxon>
        <taxon>Neoptera</taxon>
        <taxon>Endopterygota</taxon>
        <taxon>Diptera</taxon>
        <taxon>Brachycera</taxon>
        <taxon>Muscomorpha</taxon>
        <taxon>Hippoboscoidea</taxon>
        <taxon>Glossinidae</taxon>
        <taxon>Glossina</taxon>
    </lineage>
</organism>
<dbReference type="AlphaFoldDB" id="A0A1A9ZR71"/>
<evidence type="ECO:0000259" key="4">
    <source>
        <dbReference type="PROSITE" id="PS50102"/>
    </source>
</evidence>
<evidence type="ECO:0000256" key="1">
    <source>
        <dbReference type="ARBA" id="ARBA00022737"/>
    </source>
</evidence>
<sequence>MPPADMSPFAETLKIRNGDRLNYACLPSVVATLSAKRRRKIADYTDQPKAVVNIHLIPQLYKHDTMDMDVLHKICNPHGQVLRIVIFKKNGVQAMVEFDSLDAATRARENLNGADIYSGCCTLKIDFAKNSANTTLTFKSYNASQSLQLHTPYFMQVSNNSKDIVNLWADSNAFEIKCSLLVLNYCGRYSTVLQRAAVLLRPGRSNATGLIGK</sequence>
<dbReference type="PANTHER" id="PTHR15592">
    <property type="entry name" value="MATRIN 3/NUCLEAR PROTEIN 220-RELATED"/>
    <property type="match status" value="1"/>
</dbReference>
<reference evidence="5" key="2">
    <citation type="submission" date="2020-05" db="UniProtKB">
        <authorList>
            <consortium name="EnsemblMetazoa"/>
        </authorList>
    </citation>
    <scope>IDENTIFICATION</scope>
    <source>
        <strain evidence="5">IAEA</strain>
    </source>
</reference>
<dbReference type="EnsemblMetazoa" id="GPAI022478-RA">
    <property type="protein sequence ID" value="GPAI022478-PA"/>
    <property type="gene ID" value="GPAI022478"/>
</dbReference>
<dbReference type="Gene3D" id="3.30.70.330">
    <property type="match status" value="1"/>
</dbReference>
<proteinExistence type="predicted"/>
<dbReference type="PROSITE" id="PS50102">
    <property type="entry name" value="RRM"/>
    <property type="match status" value="1"/>
</dbReference>
<accession>A0A1A9ZR71</accession>
<evidence type="ECO:0000313" key="5">
    <source>
        <dbReference type="EnsemblMetazoa" id="GPAI022478-PA"/>
    </source>
</evidence>
<keyword evidence="2 3" id="KW-0694">RNA-binding</keyword>
<evidence type="ECO:0000256" key="2">
    <source>
        <dbReference type="ARBA" id="ARBA00022884"/>
    </source>
</evidence>
<dbReference type="SUPFAM" id="SSF54928">
    <property type="entry name" value="RNA-binding domain, RBD"/>
    <property type="match status" value="1"/>
</dbReference>
<dbReference type="VEuPathDB" id="VectorBase:GPAI022478"/>
<evidence type="ECO:0000256" key="3">
    <source>
        <dbReference type="PROSITE-ProRule" id="PRU00176"/>
    </source>
</evidence>
<feature type="domain" description="RRM" evidence="4">
    <location>
        <begin position="50"/>
        <end position="130"/>
    </location>
</feature>
<evidence type="ECO:0000313" key="6">
    <source>
        <dbReference type="Proteomes" id="UP000092445"/>
    </source>
</evidence>
<dbReference type="InterPro" id="IPR021790">
    <property type="entry name" value="PTBP1-like_RRM2"/>
</dbReference>
<dbReference type="SMART" id="SM00360">
    <property type="entry name" value="RRM"/>
    <property type="match status" value="1"/>
</dbReference>
<dbReference type="STRING" id="7398.A0A1A9ZR71"/>
<dbReference type="InterPro" id="IPR012677">
    <property type="entry name" value="Nucleotide-bd_a/b_plait_sf"/>
</dbReference>
<name>A0A1A9ZR71_GLOPL</name>